<sequence length="168" mass="19085">MCYFMTTHTLNPSNPLLLFQSLIGSSSDNDCVIPSLCIGSQHCSIKKDLISDAFTLVNGKHMLVVNMYFSISHWQQYLLNHDDIIRIGPSPCHTFIFIDGDQQGVLQAADTAIKCVARRKDRAMDEINQGIENSDLKTEKRNTQTQLCATERLSLEFQQMNWMKGKKQ</sequence>
<protein>
    <submittedName>
        <fullName evidence="1">Uncharacterized protein</fullName>
    </submittedName>
</protein>
<organism evidence="1 2">
    <name type="scientific">Eretmocerus hayati</name>
    <dbReference type="NCBI Taxonomy" id="131215"/>
    <lineage>
        <taxon>Eukaryota</taxon>
        <taxon>Metazoa</taxon>
        <taxon>Ecdysozoa</taxon>
        <taxon>Arthropoda</taxon>
        <taxon>Hexapoda</taxon>
        <taxon>Insecta</taxon>
        <taxon>Pterygota</taxon>
        <taxon>Neoptera</taxon>
        <taxon>Endopterygota</taxon>
        <taxon>Hymenoptera</taxon>
        <taxon>Apocrita</taxon>
        <taxon>Proctotrupomorpha</taxon>
        <taxon>Chalcidoidea</taxon>
        <taxon>Aphelinidae</taxon>
        <taxon>Aphelininae</taxon>
        <taxon>Eretmocerus</taxon>
    </lineage>
</organism>
<proteinExistence type="predicted"/>
<accession>A0ACC2N592</accession>
<keyword evidence="2" id="KW-1185">Reference proteome</keyword>
<reference evidence="1" key="1">
    <citation type="submission" date="2023-04" db="EMBL/GenBank/DDBJ databases">
        <title>A chromosome-level genome assembly of the parasitoid wasp Eretmocerus hayati.</title>
        <authorList>
            <person name="Zhong Y."/>
            <person name="Liu S."/>
            <person name="Liu Y."/>
        </authorList>
    </citation>
    <scope>NUCLEOTIDE SEQUENCE</scope>
    <source>
        <strain evidence="1">ZJU_SS_LIU_2023</strain>
    </source>
</reference>
<evidence type="ECO:0000313" key="2">
    <source>
        <dbReference type="Proteomes" id="UP001239111"/>
    </source>
</evidence>
<evidence type="ECO:0000313" key="1">
    <source>
        <dbReference type="EMBL" id="KAJ8666224.1"/>
    </source>
</evidence>
<dbReference type="EMBL" id="CM056744">
    <property type="protein sequence ID" value="KAJ8666224.1"/>
    <property type="molecule type" value="Genomic_DNA"/>
</dbReference>
<dbReference type="Proteomes" id="UP001239111">
    <property type="component" value="Chromosome 4"/>
</dbReference>
<name>A0ACC2N592_9HYME</name>
<gene>
    <name evidence="1" type="ORF">QAD02_007886</name>
</gene>
<comment type="caution">
    <text evidence="1">The sequence shown here is derived from an EMBL/GenBank/DDBJ whole genome shotgun (WGS) entry which is preliminary data.</text>
</comment>